<dbReference type="PANTHER" id="PTHR30053:SF14">
    <property type="entry name" value="TRANSLATION ELONGATION FACTOR KOW-LIKE DOMAIN-CONTAINING PROTEIN"/>
    <property type="match status" value="1"/>
</dbReference>
<dbReference type="GO" id="GO:0005737">
    <property type="term" value="C:cytoplasm"/>
    <property type="evidence" value="ECO:0007669"/>
    <property type="project" value="InterPro"/>
</dbReference>
<feature type="domain" description="Elongation factor P C-terminal" evidence="2">
    <location>
        <begin position="173"/>
        <end position="228"/>
    </location>
</feature>
<evidence type="ECO:0000313" key="5">
    <source>
        <dbReference type="EMBL" id="JAC69933.1"/>
    </source>
</evidence>
<organism evidence="5">
    <name type="scientific">Tetraselmis sp. GSL018</name>
    <dbReference type="NCBI Taxonomy" id="582737"/>
    <lineage>
        <taxon>Eukaryota</taxon>
        <taxon>Viridiplantae</taxon>
        <taxon>Chlorophyta</taxon>
        <taxon>core chlorophytes</taxon>
        <taxon>Chlorodendrophyceae</taxon>
        <taxon>Chlorodendrales</taxon>
        <taxon>Chlorodendraceae</taxon>
        <taxon>Tetraselmis</taxon>
    </lineage>
</organism>
<dbReference type="InterPro" id="IPR012340">
    <property type="entry name" value="NA-bd_OB-fold"/>
</dbReference>
<dbReference type="InterPro" id="IPR015365">
    <property type="entry name" value="Elong-fact-P_C"/>
</dbReference>
<reference evidence="5" key="1">
    <citation type="submission" date="2014-05" db="EMBL/GenBank/DDBJ databases">
        <title>The transcriptome of the halophilic microalga Tetraselmis sp. GSL018 isolated from the Great Salt Lake, Utah.</title>
        <authorList>
            <person name="Jinkerson R.E."/>
            <person name="D'Adamo S."/>
            <person name="Posewitz M.C."/>
        </authorList>
    </citation>
    <scope>NUCLEOTIDE SEQUENCE</scope>
    <source>
        <strain evidence="5">GSL018</strain>
    </source>
</reference>
<dbReference type="PANTHER" id="PTHR30053">
    <property type="entry name" value="ELONGATION FACTOR P"/>
    <property type="match status" value="1"/>
</dbReference>
<dbReference type="CDD" id="cd04470">
    <property type="entry name" value="S1_EF-P_repeat_1"/>
    <property type="match status" value="1"/>
</dbReference>
<dbReference type="InterPro" id="IPR013185">
    <property type="entry name" value="Transl_elong_KOW-like"/>
</dbReference>
<accession>A0A061RD74</accession>
<feature type="domain" description="Translation elongation factor P/YeiP central" evidence="3">
    <location>
        <begin position="111"/>
        <end position="165"/>
    </location>
</feature>
<evidence type="ECO:0000313" key="7">
    <source>
        <dbReference type="EMBL" id="JAC82792.1"/>
    </source>
</evidence>
<dbReference type="InterPro" id="IPR013852">
    <property type="entry name" value="Transl_elong_P/YeiP_CS"/>
</dbReference>
<dbReference type="EMBL" id="GBEZ01011176">
    <property type="protein sequence ID" value="JAC74589.1"/>
    <property type="molecule type" value="Transcribed_RNA"/>
</dbReference>
<dbReference type="InterPro" id="IPR014722">
    <property type="entry name" value="Rib_uL2_dom2"/>
</dbReference>
<evidence type="ECO:0000256" key="1">
    <source>
        <dbReference type="ARBA" id="ARBA00009479"/>
    </source>
</evidence>
<dbReference type="FunFam" id="2.40.50.140:FF:000009">
    <property type="entry name" value="Elongation factor P"/>
    <property type="match status" value="1"/>
</dbReference>
<dbReference type="Pfam" id="PF01132">
    <property type="entry name" value="EFP"/>
    <property type="match status" value="1"/>
</dbReference>
<comment type="similarity">
    <text evidence="1">Belongs to the elongation factor P family.</text>
</comment>
<dbReference type="PROSITE" id="PS01275">
    <property type="entry name" value="EFP"/>
    <property type="match status" value="1"/>
</dbReference>
<evidence type="ECO:0000313" key="6">
    <source>
        <dbReference type="EMBL" id="JAC74589.1"/>
    </source>
</evidence>
<dbReference type="InterPro" id="IPR001059">
    <property type="entry name" value="Transl_elong_P/YeiP_cen"/>
</dbReference>
<dbReference type="EMBL" id="GBEZ01027678">
    <property type="protein sequence ID" value="JAC59661.1"/>
    <property type="molecule type" value="Transcribed_RNA"/>
</dbReference>
<dbReference type="Pfam" id="PF08207">
    <property type="entry name" value="EFP_N"/>
    <property type="match status" value="1"/>
</dbReference>
<evidence type="ECO:0000259" key="3">
    <source>
        <dbReference type="SMART" id="SM01185"/>
    </source>
</evidence>
<dbReference type="EMBL" id="GBEZ01016305">
    <property type="protein sequence ID" value="JAC69933.1"/>
    <property type="molecule type" value="Transcribed_RNA"/>
</dbReference>
<dbReference type="Gene3D" id="2.30.30.30">
    <property type="match status" value="1"/>
</dbReference>
<name>A0A061RD74_9CHLO</name>
<protein>
    <submittedName>
        <fullName evidence="5">Elongation factor p</fullName>
    </submittedName>
</protein>
<dbReference type="SMART" id="SM01185">
    <property type="entry name" value="EFP"/>
    <property type="match status" value="1"/>
</dbReference>
<dbReference type="PIRSF" id="PIRSF005901">
    <property type="entry name" value="EF-P"/>
    <property type="match status" value="1"/>
</dbReference>
<dbReference type="SUPFAM" id="SSF50104">
    <property type="entry name" value="Translation proteins SH3-like domain"/>
    <property type="match status" value="1"/>
</dbReference>
<dbReference type="SUPFAM" id="SSF50249">
    <property type="entry name" value="Nucleic acid-binding proteins"/>
    <property type="match status" value="2"/>
</dbReference>
<dbReference type="EMBL" id="GBEZ01002242">
    <property type="protein sequence ID" value="JAC82792.1"/>
    <property type="molecule type" value="Transcribed_RNA"/>
</dbReference>
<dbReference type="GO" id="GO:0043043">
    <property type="term" value="P:peptide biosynthetic process"/>
    <property type="evidence" value="ECO:0007669"/>
    <property type="project" value="InterPro"/>
</dbReference>
<keyword evidence="5" id="KW-0251">Elongation factor</keyword>
<evidence type="ECO:0000313" key="4">
    <source>
        <dbReference type="EMBL" id="JAC59661.1"/>
    </source>
</evidence>
<dbReference type="InterPro" id="IPR020599">
    <property type="entry name" value="Transl_elong_fac_P/YeiP"/>
</dbReference>
<evidence type="ECO:0000259" key="2">
    <source>
        <dbReference type="SMART" id="SM00841"/>
    </source>
</evidence>
<dbReference type="SMART" id="SM00841">
    <property type="entry name" value="Elong-fact-P_C"/>
    <property type="match status" value="1"/>
</dbReference>
<dbReference type="Gene3D" id="2.40.50.140">
    <property type="entry name" value="Nucleic acid-binding proteins"/>
    <property type="match status" value="2"/>
</dbReference>
<dbReference type="Pfam" id="PF09285">
    <property type="entry name" value="Elong-fact-P_C"/>
    <property type="match status" value="1"/>
</dbReference>
<dbReference type="GO" id="GO:0003746">
    <property type="term" value="F:translation elongation factor activity"/>
    <property type="evidence" value="ECO:0007669"/>
    <property type="project" value="UniProtKB-KW"/>
</dbReference>
<dbReference type="NCBIfam" id="NF001810">
    <property type="entry name" value="PRK00529.1"/>
    <property type="match status" value="1"/>
</dbReference>
<dbReference type="InterPro" id="IPR008991">
    <property type="entry name" value="Translation_prot_SH3-like_sf"/>
</dbReference>
<sequence>MSLKRVLLRCGLQSQTIIKDCISSRVEEIVPWTGVKTFWSRGYKVQGNDVRTGNVLELEGKLYQVLKQEYTQGRARQLGNVHLVLKDLITGAQRLEKLRPSDTVEAVRLERKTLEFLYRDGQVLFLMDPETYEQISLDSDKIGRAAEFLEEGTEVKVAFHQSEPVSGTVSGPMAVTVTRTDFSVKGDTSAGERKGATTSSGAQLRVPANVGAGDTVLIDPDTGEYIRKA</sequence>
<dbReference type="AlphaFoldDB" id="A0A061RD74"/>
<gene>
    <name evidence="6" type="ORF">TSPGSL018_25547</name>
    <name evidence="4" type="ORF">TSPGSL018_30892</name>
    <name evidence="7" type="ORF">TSPGSL018_4882</name>
    <name evidence="5" type="ORF">TSPGSL018_5242</name>
</gene>
<keyword evidence="5" id="KW-0648">Protein biosynthesis</keyword>
<proteinExistence type="inferred from homology"/>